<dbReference type="Pfam" id="PF08240">
    <property type="entry name" value="ADH_N"/>
    <property type="match status" value="1"/>
</dbReference>
<proteinExistence type="predicted"/>
<name>A0ABP4NK59_9ACTN</name>
<dbReference type="InterPro" id="IPR013154">
    <property type="entry name" value="ADH-like_N"/>
</dbReference>
<feature type="domain" description="Alcohol dehydrogenase-like N-terminal" evidence="3">
    <location>
        <begin position="71"/>
        <end position="140"/>
    </location>
</feature>
<sequence length="164" mass="17550">MRYHQVRQLEVPAQPPTRLRSCSANAAVARSCLVGYRRYRVAGPTPAARDVPHRHRQSGLGVVDLPVPEPGAGQVRIAVEAIGVGDVDALIRSGSLSAWGFREGLVPGSEVAGTVVAVGPDTDASWVGQRVWAFTGLGGGYAEERPPRSRTSYRCRPGFPPRAR</sequence>
<reference evidence="5" key="1">
    <citation type="journal article" date="2019" name="Int. J. Syst. Evol. Microbiol.">
        <title>The Global Catalogue of Microorganisms (GCM) 10K type strain sequencing project: providing services to taxonomists for standard genome sequencing and annotation.</title>
        <authorList>
            <consortium name="The Broad Institute Genomics Platform"/>
            <consortium name="The Broad Institute Genome Sequencing Center for Infectious Disease"/>
            <person name="Wu L."/>
            <person name="Ma J."/>
        </authorList>
    </citation>
    <scope>NUCLEOTIDE SEQUENCE [LARGE SCALE GENOMIC DNA]</scope>
    <source>
        <strain evidence="5">JCM 14304</strain>
    </source>
</reference>
<organism evidence="4 5">
    <name type="scientific">Kribbella karoonensis</name>
    <dbReference type="NCBI Taxonomy" id="324851"/>
    <lineage>
        <taxon>Bacteria</taxon>
        <taxon>Bacillati</taxon>
        <taxon>Actinomycetota</taxon>
        <taxon>Actinomycetes</taxon>
        <taxon>Propionibacteriales</taxon>
        <taxon>Kribbellaceae</taxon>
        <taxon>Kribbella</taxon>
    </lineage>
</organism>
<feature type="region of interest" description="Disordered" evidence="2">
    <location>
        <begin position="142"/>
        <end position="164"/>
    </location>
</feature>
<evidence type="ECO:0000313" key="5">
    <source>
        <dbReference type="Proteomes" id="UP001500190"/>
    </source>
</evidence>
<dbReference type="InterPro" id="IPR011032">
    <property type="entry name" value="GroES-like_sf"/>
</dbReference>
<dbReference type="SUPFAM" id="SSF50129">
    <property type="entry name" value="GroES-like"/>
    <property type="match status" value="1"/>
</dbReference>
<gene>
    <name evidence="4" type="ORF">GCM10009742_00220</name>
</gene>
<evidence type="ECO:0000313" key="4">
    <source>
        <dbReference type="EMBL" id="GAA1563111.1"/>
    </source>
</evidence>
<keyword evidence="1" id="KW-0521">NADP</keyword>
<keyword evidence="5" id="KW-1185">Reference proteome</keyword>
<evidence type="ECO:0000256" key="2">
    <source>
        <dbReference type="SAM" id="MobiDB-lite"/>
    </source>
</evidence>
<dbReference type="InterPro" id="IPR051603">
    <property type="entry name" value="Zinc-ADH_QOR/CCCR"/>
</dbReference>
<accession>A0ABP4NK59</accession>
<dbReference type="EMBL" id="BAAAND010000001">
    <property type="protein sequence ID" value="GAA1563111.1"/>
    <property type="molecule type" value="Genomic_DNA"/>
</dbReference>
<dbReference type="PANTHER" id="PTHR44154:SF1">
    <property type="entry name" value="QUINONE OXIDOREDUCTASE"/>
    <property type="match status" value="1"/>
</dbReference>
<evidence type="ECO:0000259" key="3">
    <source>
        <dbReference type="Pfam" id="PF08240"/>
    </source>
</evidence>
<dbReference type="Gene3D" id="3.90.180.10">
    <property type="entry name" value="Medium-chain alcohol dehydrogenases, catalytic domain"/>
    <property type="match status" value="1"/>
</dbReference>
<protein>
    <recommendedName>
        <fullName evidence="3">Alcohol dehydrogenase-like N-terminal domain-containing protein</fullName>
    </recommendedName>
</protein>
<dbReference type="PANTHER" id="PTHR44154">
    <property type="entry name" value="QUINONE OXIDOREDUCTASE"/>
    <property type="match status" value="1"/>
</dbReference>
<dbReference type="Proteomes" id="UP001500190">
    <property type="component" value="Unassembled WGS sequence"/>
</dbReference>
<comment type="caution">
    <text evidence="4">The sequence shown here is derived from an EMBL/GenBank/DDBJ whole genome shotgun (WGS) entry which is preliminary data.</text>
</comment>
<evidence type="ECO:0000256" key="1">
    <source>
        <dbReference type="ARBA" id="ARBA00022857"/>
    </source>
</evidence>
<dbReference type="RefSeq" id="WP_344187054.1">
    <property type="nucleotide sequence ID" value="NZ_BAAAND010000001.1"/>
</dbReference>